<comment type="caution">
    <text evidence="2">The sequence shown here is derived from an EMBL/GenBank/DDBJ whole genome shotgun (WGS) entry which is preliminary data.</text>
</comment>
<dbReference type="SUPFAM" id="SSF54593">
    <property type="entry name" value="Glyoxalase/Bleomycin resistance protein/Dihydroxybiphenyl dioxygenase"/>
    <property type="match status" value="1"/>
</dbReference>
<keyword evidence="3" id="KW-1185">Reference proteome</keyword>
<evidence type="ECO:0000259" key="1">
    <source>
        <dbReference type="Pfam" id="PF18029"/>
    </source>
</evidence>
<proteinExistence type="predicted"/>
<gene>
    <name evidence="2" type="ORF">GCM10022380_17920</name>
</gene>
<dbReference type="Proteomes" id="UP001501624">
    <property type="component" value="Unassembled WGS sequence"/>
</dbReference>
<protein>
    <recommendedName>
        <fullName evidence="1">Glyoxalase-like domain-containing protein</fullName>
    </recommendedName>
</protein>
<feature type="domain" description="Glyoxalase-like" evidence="1">
    <location>
        <begin position="11"/>
        <end position="106"/>
    </location>
</feature>
<organism evidence="2 3">
    <name type="scientific">Amycolatopsis tucumanensis</name>
    <dbReference type="NCBI Taxonomy" id="401106"/>
    <lineage>
        <taxon>Bacteria</taxon>
        <taxon>Bacillati</taxon>
        <taxon>Actinomycetota</taxon>
        <taxon>Actinomycetes</taxon>
        <taxon>Pseudonocardiales</taxon>
        <taxon>Pseudonocardiaceae</taxon>
        <taxon>Amycolatopsis</taxon>
    </lineage>
</organism>
<dbReference type="Gene3D" id="3.10.180.10">
    <property type="entry name" value="2,3-Dihydroxybiphenyl 1,2-Dioxygenase, domain 1"/>
    <property type="match status" value="1"/>
</dbReference>
<reference evidence="3" key="1">
    <citation type="journal article" date="2019" name="Int. J. Syst. Evol. Microbiol.">
        <title>The Global Catalogue of Microorganisms (GCM) 10K type strain sequencing project: providing services to taxonomists for standard genome sequencing and annotation.</title>
        <authorList>
            <consortium name="The Broad Institute Genomics Platform"/>
            <consortium name="The Broad Institute Genome Sequencing Center for Infectious Disease"/>
            <person name="Wu L."/>
            <person name="Ma J."/>
        </authorList>
    </citation>
    <scope>NUCLEOTIDE SEQUENCE [LARGE SCALE GENOMIC DNA]</scope>
    <source>
        <strain evidence="3">JCM 17017</strain>
    </source>
</reference>
<sequence>MSGKSVRFCVLPVSDVAASAAFYAALGCTERGVDGNRWAGLASEYVALSLCGPADPKRPSRPAFAVVVDDVPAALAEALEAGGRVLSGTEGADVQLTDPDGNHVMLIERRADGSG</sequence>
<dbReference type="Pfam" id="PF18029">
    <property type="entry name" value="Glyoxalase_6"/>
    <property type="match status" value="1"/>
</dbReference>
<dbReference type="InterPro" id="IPR029068">
    <property type="entry name" value="Glyas_Bleomycin-R_OHBP_Dase"/>
</dbReference>
<evidence type="ECO:0000313" key="2">
    <source>
        <dbReference type="EMBL" id="GAA3800877.1"/>
    </source>
</evidence>
<name>A0ABP7HQX8_9PSEU</name>
<dbReference type="PROSITE" id="PS51257">
    <property type="entry name" value="PROKAR_LIPOPROTEIN"/>
    <property type="match status" value="1"/>
</dbReference>
<evidence type="ECO:0000313" key="3">
    <source>
        <dbReference type="Proteomes" id="UP001501624"/>
    </source>
</evidence>
<accession>A0ABP7HQX8</accession>
<dbReference type="InterPro" id="IPR041581">
    <property type="entry name" value="Glyoxalase_6"/>
</dbReference>
<dbReference type="EMBL" id="BAABCM010000001">
    <property type="protein sequence ID" value="GAA3800877.1"/>
    <property type="molecule type" value="Genomic_DNA"/>
</dbReference>
<dbReference type="RefSeq" id="WP_020419070.1">
    <property type="nucleotide sequence ID" value="NZ_BAABCM010000001.1"/>
</dbReference>